<dbReference type="Gene3D" id="3.30.565.10">
    <property type="entry name" value="Histidine kinase-like ATPase, C-terminal domain"/>
    <property type="match status" value="1"/>
</dbReference>
<dbReference type="SMART" id="SM00387">
    <property type="entry name" value="HATPase_c"/>
    <property type="match status" value="1"/>
</dbReference>
<name>A0ABZ0I3X1_9GAMM</name>
<evidence type="ECO:0000313" key="9">
    <source>
        <dbReference type="EMBL" id="WOJ93737.1"/>
    </source>
</evidence>
<dbReference type="SMART" id="SM00091">
    <property type="entry name" value="PAS"/>
    <property type="match status" value="2"/>
</dbReference>
<feature type="domain" description="PAS" evidence="7">
    <location>
        <begin position="6"/>
        <end position="54"/>
    </location>
</feature>
<dbReference type="PANTHER" id="PTHR43047">
    <property type="entry name" value="TWO-COMPONENT HISTIDINE PROTEIN KINASE"/>
    <property type="match status" value="1"/>
</dbReference>
<dbReference type="CDD" id="cd00082">
    <property type="entry name" value="HisKA"/>
    <property type="match status" value="1"/>
</dbReference>
<feature type="domain" description="PAS" evidence="7">
    <location>
        <begin position="123"/>
        <end position="197"/>
    </location>
</feature>
<dbReference type="PANTHER" id="PTHR43047:SF9">
    <property type="entry name" value="HISTIDINE KINASE"/>
    <property type="match status" value="1"/>
</dbReference>
<keyword evidence="4" id="KW-0808">Transferase</keyword>
<dbReference type="InterPro" id="IPR000014">
    <property type="entry name" value="PAS"/>
</dbReference>
<proteinExistence type="predicted"/>
<keyword evidence="3" id="KW-0597">Phosphoprotein</keyword>
<evidence type="ECO:0000259" key="7">
    <source>
        <dbReference type="PROSITE" id="PS50112"/>
    </source>
</evidence>
<dbReference type="EMBL" id="CP136864">
    <property type="protein sequence ID" value="WOJ93737.1"/>
    <property type="molecule type" value="Genomic_DNA"/>
</dbReference>
<dbReference type="NCBIfam" id="TIGR00229">
    <property type="entry name" value="sensory_box"/>
    <property type="match status" value="2"/>
</dbReference>
<dbReference type="InterPro" id="IPR013767">
    <property type="entry name" value="PAS_fold"/>
</dbReference>
<comment type="catalytic activity">
    <reaction evidence="1">
        <text>ATP + protein L-histidine = ADP + protein N-phospho-L-histidine.</text>
        <dbReference type="EC" id="2.7.13.3"/>
    </reaction>
</comment>
<feature type="domain" description="PAC" evidence="8">
    <location>
        <begin position="199"/>
        <end position="251"/>
    </location>
</feature>
<sequence length="514" mass="57880">MDLLDRETLDAMPDAIVISDDHGKILLANHLAEQLFEYVEGSLTHKNVEALLPERFRNAHVHHRQTFLENRQVRRLGGGRALCGRARDGREFPLDISLRPISVDKKTLIISVLRDISKRTAMSENRFRAIFQQTHQLLGIVDLDGTLLDVNKMALRYSGLRYEDEIGLKYWKTNWWVHSEPLQQQLKRAIERAVTGDTVRFEATHPRPDGSHGNVEFSIRPVRCVDDQVDFLVAESHDVSAQKKAEQRANQTQAYADELRKAFGLAESATAAKTRFLAAASHDLRQPLQSLNLYLSVMDRHLEQEDHDTRQKLHEINSKMRQSVDSMSEVLDSLLNTSVIDHGMIAPHKSDFCLQEVMDRVLADNLQQAEQKSLRLSYSGGDCVVHSDPSLLTRIIENLVSNAINFTDVGEVSIECRYKDDLVEIVVRDSGIGIPDSKLCKIFDEYYQLEQPTSNRRKGNGLGLSIAKHIAQILEHPLSAESIPGQGSSFTLLVSSGRSLREAPSDPENADPMG</sequence>
<dbReference type="PROSITE" id="PS50112">
    <property type="entry name" value="PAS"/>
    <property type="match status" value="2"/>
</dbReference>
<dbReference type="InterPro" id="IPR003661">
    <property type="entry name" value="HisK_dim/P_dom"/>
</dbReference>
<dbReference type="InterPro" id="IPR036890">
    <property type="entry name" value="HATPase_C_sf"/>
</dbReference>
<keyword evidence="5 9" id="KW-0418">Kinase</keyword>
<dbReference type="Pfam" id="PF02518">
    <property type="entry name" value="HATPase_c"/>
    <property type="match status" value="1"/>
</dbReference>
<dbReference type="InterPro" id="IPR036097">
    <property type="entry name" value="HisK_dim/P_sf"/>
</dbReference>
<feature type="domain" description="Histidine kinase" evidence="6">
    <location>
        <begin position="279"/>
        <end position="498"/>
    </location>
</feature>
<dbReference type="InterPro" id="IPR004358">
    <property type="entry name" value="Sig_transdc_His_kin-like_C"/>
</dbReference>
<dbReference type="Gene3D" id="1.10.287.130">
    <property type="match status" value="1"/>
</dbReference>
<keyword evidence="10" id="KW-1185">Reference proteome</keyword>
<dbReference type="SUPFAM" id="SSF47384">
    <property type="entry name" value="Homodimeric domain of signal transducing histidine kinase"/>
    <property type="match status" value="1"/>
</dbReference>
<dbReference type="SUPFAM" id="SSF55874">
    <property type="entry name" value="ATPase domain of HSP90 chaperone/DNA topoisomerase II/histidine kinase"/>
    <property type="match status" value="1"/>
</dbReference>
<dbReference type="InterPro" id="IPR035965">
    <property type="entry name" value="PAS-like_dom_sf"/>
</dbReference>
<dbReference type="CDD" id="cd00130">
    <property type="entry name" value="PAS"/>
    <property type="match status" value="2"/>
</dbReference>
<dbReference type="InterPro" id="IPR003594">
    <property type="entry name" value="HATPase_dom"/>
</dbReference>
<evidence type="ECO:0000256" key="5">
    <source>
        <dbReference type="ARBA" id="ARBA00022777"/>
    </source>
</evidence>
<dbReference type="Proteomes" id="UP001626537">
    <property type="component" value="Chromosome"/>
</dbReference>
<reference evidence="9 10" key="1">
    <citation type="submission" date="2023-10" db="EMBL/GenBank/DDBJ databases">
        <title>Two novel species belonging to the OM43/NOR5 clade.</title>
        <authorList>
            <person name="Park M."/>
        </authorList>
    </citation>
    <scope>NUCLEOTIDE SEQUENCE [LARGE SCALE GENOMIC DNA]</scope>
    <source>
        <strain evidence="9 10">IMCC43200</strain>
    </source>
</reference>
<dbReference type="SUPFAM" id="SSF55785">
    <property type="entry name" value="PYP-like sensor domain (PAS domain)"/>
    <property type="match status" value="2"/>
</dbReference>
<dbReference type="InterPro" id="IPR013656">
    <property type="entry name" value="PAS_4"/>
</dbReference>
<evidence type="ECO:0000256" key="1">
    <source>
        <dbReference type="ARBA" id="ARBA00000085"/>
    </source>
</evidence>
<dbReference type="InterPro" id="IPR000700">
    <property type="entry name" value="PAS-assoc_C"/>
</dbReference>
<dbReference type="RefSeq" id="WP_407348382.1">
    <property type="nucleotide sequence ID" value="NZ_CP136864.1"/>
</dbReference>
<evidence type="ECO:0000256" key="2">
    <source>
        <dbReference type="ARBA" id="ARBA00012438"/>
    </source>
</evidence>
<dbReference type="Pfam" id="PF00989">
    <property type="entry name" value="PAS"/>
    <property type="match status" value="1"/>
</dbReference>
<dbReference type="SMART" id="SM00388">
    <property type="entry name" value="HisKA"/>
    <property type="match status" value="1"/>
</dbReference>
<dbReference type="GO" id="GO:0016301">
    <property type="term" value="F:kinase activity"/>
    <property type="evidence" value="ECO:0007669"/>
    <property type="project" value="UniProtKB-KW"/>
</dbReference>
<accession>A0ABZ0I3X1</accession>
<dbReference type="PROSITE" id="PS50113">
    <property type="entry name" value="PAC"/>
    <property type="match status" value="1"/>
</dbReference>
<dbReference type="Gene3D" id="3.30.450.20">
    <property type="entry name" value="PAS domain"/>
    <property type="match status" value="2"/>
</dbReference>
<evidence type="ECO:0000256" key="4">
    <source>
        <dbReference type="ARBA" id="ARBA00022679"/>
    </source>
</evidence>
<evidence type="ECO:0000313" key="10">
    <source>
        <dbReference type="Proteomes" id="UP001626537"/>
    </source>
</evidence>
<organism evidence="9 10">
    <name type="scientific">Congregibacter variabilis</name>
    <dbReference type="NCBI Taxonomy" id="3081200"/>
    <lineage>
        <taxon>Bacteria</taxon>
        <taxon>Pseudomonadati</taxon>
        <taxon>Pseudomonadota</taxon>
        <taxon>Gammaproteobacteria</taxon>
        <taxon>Cellvibrionales</taxon>
        <taxon>Halieaceae</taxon>
        <taxon>Congregibacter</taxon>
    </lineage>
</organism>
<dbReference type="Pfam" id="PF00512">
    <property type="entry name" value="HisKA"/>
    <property type="match status" value="1"/>
</dbReference>
<evidence type="ECO:0000259" key="6">
    <source>
        <dbReference type="PROSITE" id="PS50109"/>
    </source>
</evidence>
<protein>
    <recommendedName>
        <fullName evidence="2">histidine kinase</fullName>
        <ecNumber evidence="2">2.7.13.3</ecNumber>
    </recommendedName>
</protein>
<evidence type="ECO:0000259" key="8">
    <source>
        <dbReference type="PROSITE" id="PS50113"/>
    </source>
</evidence>
<dbReference type="PRINTS" id="PR00344">
    <property type="entry name" value="BCTRLSENSOR"/>
</dbReference>
<evidence type="ECO:0000256" key="3">
    <source>
        <dbReference type="ARBA" id="ARBA00022553"/>
    </source>
</evidence>
<gene>
    <name evidence="9" type="ORF">R0135_00885</name>
</gene>
<dbReference type="EC" id="2.7.13.3" evidence="2"/>
<dbReference type="InterPro" id="IPR005467">
    <property type="entry name" value="His_kinase_dom"/>
</dbReference>
<dbReference type="Pfam" id="PF08448">
    <property type="entry name" value="PAS_4"/>
    <property type="match status" value="1"/>
</dbReference>
<dbReference type="PROSITE" id="PS50109">
    <property type="entry name" value="HIS_KIN"/>
    <property type="match status" value="1"/>
</dbReference>